<dbReference type="Proteomes" id="UP000315759">
    <property type="component" value="Unassembled WGS sequence"/>
</dbReference>
<reference evidence="1 2" key="1">
    <citation type="submission" date="2018-10" db="EMBL/GenBank/DDBJ databases">
        <title>Draft genome of Mycobacterium hodleri strain B.</title>
        <authorList>
            <person name="Amande T.J."/>
            <person name="Mcgenity T.J."/>
        </authorList>
    </citation>
    <scope>NUCLEOTIDE SEQUENCE [LARGE SCALE GENOMIC DNA]</scope>
    <source>
        <strain evidence="1 2">B</strain>
    </source>
</reference>
<organism evidence="1 2">
    <name type="scientific">Mycolicibacterium hodleri</name>
    <dbReference type="NCBI Taxonomy" id="49897"/>
    <lineage>
        <taxon>Bacteria</taxon>
        <taxon>Bacillati</taxon>
        <taxon>Actinomycetota</taxon>
        <taxon>Actinomycetes</taxon>
        <taxon>Mycobacteriales</taxon>
        <taxon>Mycobacteriaceae</taxon>
        <taxon>Mycolicibacterium</taxon>
    </lineage>
</organism>
<name>A0A544VQP5_9MYCO</name>
<proteinExistence type="predicted"/>
<protein>
    <submittedName>
        <fullName evidence="1">Uncharacterized protein</fullName>
    </submittedName>
</protein>
<comment type="caution">
    <text evidence="1">The sequence shown here is derived from an EMBL/GenBank/DDBJ whole genome shotgun (WGS) entry which is preliminary data.</text>
</comment>
<sequence>MADDAWEPRVVLHDQNDFGGTPWVPSSHVVEQARQLRSDPARRARLDDAIKREVQRRWAQFGGATDGRADR</sequence>
<dbReference type="RefSeq" id="WP_142556084.1">
    <property type="nucleotide sequence ID" value="NZ_VIFX01000084.1"/>
</dbReference>
<dbReference type="AlphaFoldDB" id="A0A544VQP5"/>
<gene>
    <name evidence="1" type="ORF">D8S82_32875</name>
</gene>
<keyword evidence="2" id="KW-1185">Reference proteome</keyword>
<evidence type="ECO:0000313" key="1">
    <source>
        <dbReference type="EMBL" id="TQR82299.1"/>
    </source>
</evidence>
<dbReference type="EMBL" id="VIFX01000084">
    <property type="protein sequence ID" value="TQR82299.1"/>
    <property type="molecule type" value="Genomic_DNA"/>
</dbReference>
<evidence type="ECO:0000313" key="2">
    <source>
        <dbReference type="Proteomes" id="UP000315759"/>
    </source>
</evidence>
<accession>A0A544VQP5</accession>